<dbReference type="EMBL" id="JBANRG010000036">
    <property type="protein sequence ID" value="KAK7449170.1"/>
    <property type="molecule type" value="Genomic_DNA"/>
</dbReference>
<gene>
    <name evidence="3" type="ORF">VKT23_013320</name>
</gene>
<protein>
    <recommendedName>
        <fullName evidence="2">DUF6534 domain-containing protein</fullName>
    </recommendedName>
</protein>
<feature type="domain" description="DUF6534" evidence="2">
    <location>
        <begin position="145"/>
        <end position="232"/>
    </location>
</feature>
<keyword evidence="1" id="KW-1133">Transmembrane helix</keyword>
<sequence>MAFSSPSPSNISMHIRIPNEHTSTKLQTIVLFLFASAQAVTMTMWMSQTILSRFDVPLYNLDTFPLVGIIQLHFLFILAFGARSYYIGRVWRLSRGNFWMLVAPTSFATASIVLDWYIASRVLSTRRYTTIYVLNTVIMISDFMAFVSDLVVALELCYLLHRRRSDVQATNNMINRILYSILHRGGINVVLNTLFLILLKVYPKSMLFLLVFHPTGQISAISVFTALLSRKSVQEKFYHEACCLQDVGYGTVVTRTNAALILDASIGRPIQVNVSRSVWKNSDGGNGKE</sequence>
<comment type="caution">
    <text evidence="3">The sequence shown here is derived from an EMBL/GenBank/DDBJ whole genome shotgun (WGS) entry which is preliminary data.</text>
</comment>
<dbReference type="InterPro" id="IPR045339">
    <property type="entry name" value="DUF6534"/>
</dbReference>
<feature type="transmembrane region" description="Helical" evidence="1">
    <location>
        <begin position="63"/>
        <end position="86"/>
    </location>
</feature>
<feature type="transmembrane region" description="Helical" evidence="1">
    <location>
        <begin position="98"/>
        <end position="119"/>
    </location>
</feature>
<feature type="transmembrane region" description="Helical" evidence="1">
    <location>
        <begin position="181"/>
        <end position="199"/>
    </location>
</feature>
<feature type="transmembrane region" description="Helical" evidence="1">
    <location>
        <begin position="131"/>
        <end position="160"/>
    </location>
</feature>
<evidence type="ECO:0000313" key="3">
    <source>
        <dbReference type="EMBL" id="KAK7449170.1"/>
    </source>
</evidence>
<evidence type="ECO:0000259" key="2">
    <source>
        <dbReference type="Pfam" id="PF20152"/>
    </source>
</evidence>
<keyword evidence="4" id="KW-1185">Reference proteome</keyword>
<reference evidence="3 4" key="1">
    <citation type="submission" date="2024-01" db="EMBL/GenBank/DDBJ databases">
        <title>A draft genome for the cacao thread blight pathogen Marasmiellus scandens.</title>
        <authorList>
            <person name="Baruah I.K."/>
            <person name="Leung J."/>
            <person name="Bukari Y."/>
            <person name="Amoako-Attah I."/>
            <person name="Meinhardt L.W."/>
            <person name="Bailey B.A."/>
            <person name="Cohen S.P."/>
        </authorList>
    </citation>
    <scope>NUCLEOTIDE SEQUENCE [LARGE SCALE GENOMIC DNA]</scope>
    <source>
        <strain evidence="3 4">GH-19</strain>
    </source>
</reference>
<keyword evidence="1" id="KW-0812">Transmembrane</keyword>
<evidence type="ECO:0000313" key="4">
    <source>
        <dbReference type="Proteomes" id="UP001498398"/>
    </source>
</evidence>
<keyword evidence="1" id="KW-0472">Membrane</keyword>
<feature type="transmembrane region" description="Helical" evidence="1">
    <location>
        <begin position="205"/>
        <end position="228"/>
    </location>
</feature>
<evidence type="ECO:0000256" key="1">
    <source>
        <dbReference type="SAM" id="Phobius"/>
    </source>
</evidence>
<name>A0ABR1J3P1_9AGAR</name>
<dbReference type="Proteomes" id="UP001498398">
    <property type="component" value="Unassembled WGS sequence"/>
</dbReference>
<organism evidence="3 4">
    <name type="scientific">Marasmiellus scandens</name>
    <dbReference type="NCBI Taxonomy" id="2682957"/>
    <lineage>
        <taxon>Eukaryota</taxon>
        <taxon>Fungi</taxon>
        <taxon>Dikarya</taxon>
        <taxon>Basidiomycota</taxon>
        <taxon>Agaricomycotina</taxon>
        <taxon>Agaricomycetes</taxon>
        <taxon>Agaricomycetidae</taxon>
        <taxon>Agaricales</taxon>
        <taxon>Marasmiineae</taxon>
        <taxon>Omphalotaceae</taxon>
        <taxon>Marasmiellus</taxon>
    </lineage>
</organism>
<accession>A0ABR1J3P1</accession>
<proteinExistence type="predicted"/>
<dbReference type="Pfam" id="PF20152">
    <property type="entry name" value="DUF6534"/>
    <property type="match status" value="1"/>
</dbReference>